<sequence>MKKEIYMNRVIEQTKQFVKNELQNEATGHDWWHIVRVHNMARAIAETEQANGFIVEMAALLHDIADEKLNPTEEIGLQRVRDWLDQYEILESDRHHILTIIKNMSFKGGNKEPLTSIEGMIVQDADRLDAIGAIGIARTFAYGGAKGDVMHDPDLAVREKMSKEEYRTGKSTPINHFYEKLLKLKDLMNTDTGKQLAEERHQFMVQYLQQFMKEWNGQV</sequence>
<dbReference type="Proteomes" id="UP001518925">
    <property type="component" value="Unassembled WGS sequence"/>
</dbReference>
<evidence type="ECO:0000313" key="3">
    <source>
        <dbReference type="Proteomes" id="UP001518925"/>
    </source>
</evidence>
<evidence type="ECO:0000259" key="1">
    <source>
        <dbReference type="PROSITE" id="PS51831"/>
    </source>
</evidence>
<dbReference type="InterPro" id="IPR006674">
    <property type="entry name" value="HD_domain"/>
</dbReference>
<accession>A0ABS2DLH3</accession>
<dbReference type="SUPFAM" id="SSF109604">
    <property type="entry name" value="HD-domain/PDEase-like"/>
    <property type="match status" value="1"/>
</dbReference>
<dbReference type="Gene3D" id="1.20.58.1910">
    <property type="match status" value="1"/>
</dbReference>
<dbReference type="Pfam" id="PF01966">
    <property type="entry name" value="HD"/>
    <property type="match status" value="1"/>
</dbReference>
<feature type="domain" description="HD" evidence="1">
    <location>
        <begin position="30"/>
        <end position="131"/>
    </location>
</feature>
<dbReference type="RefSeq" id="WP_204204802.1">
    <property type="nucleotide sequence ID" value="NZ_JAFELM010000043.1"/>
</dbReference>
<organism evidence="2 3">
    <name type="scientific">Bacillus suaedaesalsae</name>
    <dbReference type="NCBI Taxonomy" id="2810349"/>
    <lineage>
        <taxon>Bacteria</taxon>
        <taxon>Bacillati</taxon>
        <taxon>Bacillota</taxon>
        <taxon>Bacilli</taxon>
        <taxon>Bacillales</taxon>
        <taxon>Bacillaceae</taxon>
        <taxon>Bacillus</taxon>
    </lineage>
</organism>
<gene>
    <name evidence="2" type="ORF">JR050_16905</name>
</gene>
<dbReference type="InterPro" id="IPR003607">
    <property type="entry name" value="HD/PDEase_dom"/>
</dbReference>
<dbReference type="PANTHER" id="PTHR33594">
    <property type="entry name" value="SUPERFAMILY HYDROLASE, PUTATIVE (AFU_ORTHOLOGUE AFUA_1G03035)-RELATED"/>
    <property type="match status" value="1"/>
</dbReference>
<proteinExistence type="predicted"/>
<name>A0ABS2DLH3_9BACI</name>
<reference evidence="2 3" key="1">
    <citation type="submission" date="2021-02" db="EMBL/GenBank/DDBJ databases">
        <title>Bacillus sp. RD4P76, an endophyte from a halophyte.</title>
        <authorList>
            <person name="Sun J.-Q."/>
        </authorList>
    </citation>
    <scope>NUCLEOTIDE SEQUENCE [LARGE SCALE GENOMIC DNA]</scope>
    <source>
        <strain evidence="2 3">RD4P76</strain>
    </source>
</reference>
<keyword evidence="3" id="KW-1185">Reference proteome</keyword>
<dbReference type="EMBL" id="JAFELM010000043">
    <property type="protein sequence ID" value="MBM6619342.1"/>
    <property type="molecule type" value="Genomic_DNA"/>
</dbReference>
<dbReference type="SMART" id="SM00471">
    <property type="entry name" value="HDc"/>
    <property type="match status" value="1"/>
</dbReference>
<dbReference type="CDD" id="cd00077">
    <property type="entry name" value="HDc"/>
    <property type="match status" value="1"/>
</dbReference>
<dbReference type="Gene3D" id="1.10.472.50">
    <property type="entry name" value="HD-domain/PDEase-like"/>
    <property type="match status" value="1"/>
</dbReference>
<dbReference type="PANTHER" id="PTHR33594:SF1">
    <property type="entry name" value="HD_PDEASE DOMAIN-CONTAINING PROTEIN"/>
    <property type="match status" value="1"/>
</dbReference>
<comment type="caution">
    <text evidence="2">The sequence shown here is derived from an EMBL/GenBank/DDBJ whole genome shotgun (WGS) entry which is preliminary data.</text>
</comment>
<dbReference type="PROSITE" id="PS51831">
    <property type="entry name" value="HD"/>
    <property type="match status" value="1"/>
</dbReference>
<protein>
    <submittedName>
        <fullName evidence="2">HD domain-containing protein</fullName>
    </submittedName>
</protein>
<evidence type="ECO:0000313" key="2">
    <source>
        <dbReference type="EMBL" id="MBM6619342.1"/>
    </source>
</evidence>